<dbReference type="AlphaFoldDB" id="A0A645F8T3"/>
<organism evidence="2">
    <name type="scientific">bioreactor metagenome</name>
    <dbReference type="NCBI Taxonomy" id="1076179"/>
    <lineage>
        <taxon>unclassified sequences</taxon>
        <taxon>metagenomes</taxon>
        <taxon>ecological metagenomes</taxon>
    </lineage>
</organism>
<proteinExistence type="predicted"/>
<accession>A0A645F8T3</accession>
<evidence type="ECO:0000256" key="1">
    <source>
        <dbReference type="SAM" id="MobiDB-lite"/>
    </source>
</evidence>
<sequence length="114" mass="13256">MADVLEIVHGFPEENAVQLVHPGRNVVAVLVHPARHRNKVSQQQPGISDQQQPQQHQRQDPAVKKEHRFDFFTHFHLRFPWFHSSSSLTIAPVLPLFQRKFIVFNAFFLKKSGK</sequence>
<protein>
    <submittedName>
        <fullName evidence="2">Uncharacterized protein</fullName>
    </submittedName>
</protein>
<gene>
    <name evidence="2" type="ORF">SDC9_158008</name>
</gene>
<reference evidence="2" key="1">
    <citation type="submission" date="2019-08" db="EMBL/GenBank/DDBJ databases">
        <authorList>
            <person name="Kucharzyk K."/>
            <person name="Murdoch R.W."/>
            <person name="Higgins S."/>
            <person name="Loffler F."/>
        </authorList>
    </citation>
    <scope>NUCLEOTIDE SEQUENCE</scope>
</reference>
<feature type="region of interest" description="Disordered" evidence="1">
    <location>
        <begin position="37"/>
        <end position="63"/>
    </location>
</feature>
<feature type="compositionally biased region" description="Low complexity" evidence="1">
    <location>
        <begin position="42"/>
        <end position="56"/>
    </location>
</feature>
<evidence type="ECO:0000313" key="2">
    <source>
        <dbReference type="EMBL" id="MPN10711.1"/>
    </source>
</evidence>
<dbReference type="EMBL" id="VSSQ01056876">
    <property type="protein sequence ID" value="MPN10711.1"/>
    <property type="molecule type" value="Genomic_DNA"/>
</dbReference>
<name>A0A645F8T3_9ZZZZ</name>
<comment type="caution">
    <text evidence="2">The sequence shown here is derived from an EMBL/GenBank/DDBJ whole genome shotgun (WGS) entry which is preliminary data.</text>
</comment>